<evidence type="ECO:0000313" key="3">
    <source>
        <dbReference type="Proteomes" id="UP001238334"/>
    </source>
</evidence>
<accession>A0A9Y2KYT1</accession>
<reference evidence="2 3" key="1">
    <citation type="submission" date="2023-06" db="EMBL/GenBank/DDBJ databases">
        <title>Parasedimentitalea psychrophila sp. nov., a psychrophilic bacterium isolated from deep-sea sediment.</title>
        <authorList>
            <person name="Li A."/>
        </authorList>
    </citation>
    <scope>NUCLEOTIDE SEQUENCE [LARGE SCALE GENOMIC DNA]</scope>
    <source>
        <strain evidence="2 3">QS115</strain>
    </source>
</reference>
<dbReference type="InterPro" id="IPR000253">
    <property type="entry name" value="FHA_dom"/>
</dbReference>
<dbReference type="Pfam" id="PF00498">
    <property type="entry name" value="FHA"/>
    <property type="match status" value="1"/>
</dbReference>
<evidence type="ECO:0000313" key="2">
    <source>
        <dbReference type="EMBL" id="WIY24790.1"/>
    </source>
</evidence>
<dbReference type="CDD" id="cd07302">
    <property type="entry name" value="CHD"/>
    <property type="match status" value="1"/>
</dbReference>
<dbReference type="RefSeq" id="WP_270920947.1">
    <property type="nucleotide sequence ID" value="NZ_CP127247.1"/>
</dbReference>
<dbReference type="Proteomes" id="UP001238334">
    <property type="component" value="Chromosome"/>
</dbReference>
<evidence type="ECO:0000259" key="1">
    <source>
        <dbReference type="PROSITE" id="PS50006"/>
    </source>
</evidence>
<dbReference type="GO" id="GO:0035556">
    <property type="term" value="P:intracellular signal transduction"/>
    <property type="evidence" value="ECO:0007669"/>
    <property type="project" value="InterPro"/>
</dbReference>
<dbReference type="Gene3D" id="3.30.70.1230">
    <property type="entry name" value="Nucleotide cyclase"/>
    <property type="match status" value="1"/>
</dbReference>
<dbReference type="Gene3D" id="2.60.200.20">
    <property type="match status" value="1"/>
</dbReference>
<dbReference type="EMBL" id="CP127247">
    <property type="protein sequence ID" value="WIY24790.1"/>
    <property type="molecule type" value="Genomic_DNA"/>
</dbReference>
<dbReference type="InterPro" id="IPR008984">
    <property type="entry name" value="SMAD_FHA_dom_sf"/>
</dbReference>
<dbReference type="KEGG" id="ppso:QPJ95_20145"/>
<dbReference type="GO" id="GO:0009190">
    <property type="term" value="P:cyclic nucleotide biosynthetic process"/>
    <property type="evidence" value="ECO:0007669"/>
    <property type="project" value="InterPro"/>
</dbReference>
<dbReference type="SUPFAM" id="SSF55073">
    <property type="entry name" value="Nucleotide cyclase"/>
    <property type="match status" value="1"/>
</dbReference>
<dbReference type="PROSITE" id="PS50006">
    <property type="entry name" value="FHA_DOMAIN"/>
    <property type="match status" value="1"/>
</dbReference>
<feature type="domain" description="FHA" evidence="1">
    <location>
        <begin position="201"/>
        <end position="249"/>
    </location>
</feature>
<dbReference type="CDD" id="cd00060">
    <property type="entry name" value="FHA"/>
    <property type="match status" value="1"/>
</dbReference>
<keyword evidence="3" id="KW-1185">Reference proteome</keyword>
<dbReference type="SUPFAM" id="SSF49879">
    <property type="entry name" value="SMAD/FHA domain"/>
    <property type="match status" value="1"/>
</dbReference>
<dbReference type="InterPro" id="IPR001054">
    <property type="entry name" value="A/G_cyclase"/>
</dbReference>
<protein>
    <submittedName>
        <fullName evidence="2">Adenylate/guanylate cyclase domain-containing protein</fullName>
    </submittedName>
</protein>
<dbReference type="InterPro" id="IPR029787">
    <property type="entry name" value="Nucleotide_cyclase"/>
</dbReference>
<organism evidence="2 3">
    <name type="scientific">Parasedimentitalea psychrophila</name>
    <dbReference type="NCBI Taxonomy" id="2997337"/>
    <lineage>
        <taxon>Bacteria</taxon>
        <taxon>Pseudomonadati</taxon>
        <taxon>Pseudomonadota</taxon>
        <taxon>Alphaproteobacteria</taxon>
        <taxon>Rhodobacterales</taxon>
        <taxon>Paracoccaceae</taxon>
        <taxon>Parasedimentitalea</taxon>
    </lineage>
</organism>
<proteinExistence type="predicted"/>
<dbReference type="AlphaFoldDB" id="A0A9Y2KYT1"/>
<name>A0A9Y2KYT1_9RHOB</name>
<gene>
    <name evidence="2" type="ORF">QPJ95_20145</name>
</gene>
<sequence>MRVVGAALIADVSNSTPLYERVGAQVAFSRIRLRVEELRVQVCKAQGVFVHSKGDDILAFFQNADAAVKVAEIAIARQSEGALKVHAGVSWGNMLLLPSDLYGVPVNIASRLASLAKPHEVLVYGTCFKQLSRPVRETLREVDVLRLKGSTDGKVVYSHVAEDPSGRTANFISRPGKTIKSTDISLKHKTHVKWLTEGGELTFGRASDCDLVVSAPWVSRRHATISVVNGIVEFRDHSTLGSYLRMAQSTETVLRRTSVTLTGTGLISLGAPILQSTEAIIEFSLAGSE</sequence>
<dbReference type="GO" id="GO:0004016">
    <property type="term" value="F:adenylate cyclase activity"/>
    <property type="evidence" value="ECO:0007669"/>
    <property type="project" value="UniProtKB-ARBA"/>
</dbReference>
<dbReference type="SMART" id="SM00240">
    <property type="entry name" value="FHA"/>
    <property type="match status" value="1"/>
</dbReference>